<dbReference type="FunFam" id="3.30.565.10:FF:000023">
    <property type="entry name" value="PAS domain-containing sensor histidine kinase"/>
    <property type="match status" value="1"/>
</dbReference>
<organism evidence="16">
    <name type="scientific">Candidatus Berkiella aquae</name>
    <dbReference type="NCBI Taxonomy" id="295108"/>
    <lineage>
        <taxon>Bacteria</taxon>
        <taxon>Pseudomonadati</taxon>
        <taxon>Pseudomonadota</taxon>
        <taxon>Gammaproteobacteria</taxon>
        <taxon>Candidatus Berkiellales</taxon>
        <taxon>Candidatus Berkiellaceae</taxon>
        <taxon>Candidatus Berkiella</taxon>
    </lineage>
</organism>
<keyword evidence="9" id="KW-0067">ATP-binding</keyword>
<keyword evidence="5 12" id="KW-0597">Phosphoprotein</keyword>
<dbReference type="STRING" id="295108.HT99x_02446"/>
<evidence type="ECO:0000256" key="9">
    <source>
        <dbReference type="ARBA" id="ARBA00022840"/>
    </source>
</evidence>
<feature type="domain" description="Histidine kinase" evidence="14">
    <location>
        <begin position="638"/>
        <end position="854"/>
    </location>
</feature>
<keyword evidence="11" id="KW-0472">Membrane</keyword>
<evidence type="ECO:0000256" key="5">
    <source>
        <dbReference type="ARBA" id="ARBA00022553"/>
    </source>
</evidence>
<keyword evidence="8 16" id="KW-0418">Kinase</keyword>
<proteinExistence type="predicted"/>
<dbReference type="AlphaFoldDB" id="A0A0Q9YWL1"/>
<dbReference type="PROSITE" id="PS50110">
    <property type="entry name" value="RESPONSE_REGULATORY"/>
    <property type="match status" value="1"/>
</dbReference>
<gene>
    <name evidence="16" type="primary">tmoS</name>
    <name evidence="17" type="ORF">HT99x_012175</name>
    <name evidence="16" type="ORF">HT99x_02446</name>
</gene>
<dbReference type="RefSeq" id="WP_075067055.1">
    <property type="nucleotide sequence ID" value="NZ_LKAJ02000001.1"/>
</dbReference>
<evidence type="ECO:0000256" key="6">
    <source>
        <dbReference type="ARBA" id="ARBA00022679"/>
    </source>
</evidence>
<evidence type="ECO:0000259" key="14">
    <source>
        <dbReference type="PROSITE" id="PS50109"/>
    </source>
</evidence>
<name>A0A0Q9YWL1_9GAMM</name>
<dbReference type="Pfam" id="PF00072">
    <property type="entry name" value="Response_reg"/>
    <property type="match status" value="1"/>
</dbReference>
<dbReference type="GO" id="GO:0005886">
    <property type="term" value="C:plasma membrane"/>
    <property type="evidence" value="ECO:0007669"/>
    <property type="project" value="UniProtKB-SubCell"/>
</dbReference>
<evidence type="ECO:0000256" key="12">
    <source>
        <dbReference type="PROSITE-ProRule" id="PRU00169"/>
    </source>
</evidence>
<protein>
    <recommendedName>
        <fullName evidence="3">histidine kinase</fullName>
        <ecNumber evidence="3">2.7.13.3</ecNumber>
    </recommendedName>
</protein>
<dbReference type="Gene3D" id="3.40.50.2300">
    <property type="match status" value="1"/>
</dbReference>
<keyword evidence="7" id="KW-0547">Nucleotide-binding</keyword>
<dbReference type="GO" id="GO:0000155">
    <property type="term" value="F:phosphorelay sensor kinase activity"/>
    <property type="evidence" value="ECO:0007669"/>
    <property type="project" value="InterPro"/>
</dbReference>
<evidence type="ECO:0000256" key="4">
    <source>
        <dbReference type="ARBA" id="ARBA00022475"/>
    </source>
</evidence>
<dbReference type="SMART" id="SM00387">
    <property type="entry name" value="HATPase_c"/>
    <property type="match status" value="2"/>
</dbReference>
<evidence type="ECO:0000256" key="13">
    <source>
        <dbReference type="SAM" id="Coils"/>
    </source>
</evidence>
<comment type="catalytic activity">
    <reaction evidence="1">
        <text>ATP + protein L-histidine = ADP + protein N-phospho-L-histidine.</text>
        <dbReference type="EC" id="2.7.13.3"/>
    </reaction>
</comment>
<dbReference type="InterPro" id="IPR003594">
    <property type="entry name" value="HATPase_dom"/>
</dbReference>
<evidence type="ECO:0000259" key="15">
    <source>
        <dbReference type="PROSITE" id="PS50110"/>
    </source>
</evidence>
<dbReference type="InterPro" id="IPR001789">
    <property type="entry name" value="Sig_transdc_resp-reg_receiver"/>
</dbReference>
<reference evidence="16" key="1">
    <citation type="submission" date="2015-09" db="EMBL/GenBank/DDBJ databases">
        <title>Draft Genome Sequences of Two Novel Amoeba-resistant Intranuclear Bacteria, Candidatus Berkiella cookevillensis and Candidatus Berkiella aquae.</title>
        <authorList>
            <person name="Mehari Y.T."/>
            <person name="Arivett B.A."/>
            <person name="Farone A.L."/>
            <person name="Gunderson J.H."/>
            <person name="Farone M.B."/>
        </authorList>
    </citation>
    <scope>NUCLEOTIDE SEQUENCE [LARGE SCALE GENOMIC DNA]</scope>
    <source>
        <strain evidence="16">HT99</strain>
    </source>
</reference>
<keyword evidence="6 16" id="KW-0808">Transferase</keyword>
<dbReference type="FunFam" id="1.10.287.130:FF:000045">
    <property type="entry name" value="Two-component system sensor histidine kinase/response regulator"/>
    <property type="match status" value="1"/>
</dbReference>
<evidence type="ECO:0000256" key="11">
    <source>
        <dbReference type="ARBA" id="ARBA00023136"/>
    </source>
</evidence>
<keyword evidence="10" id="KW-0902">Two-component regulatory system</keyword>
<dbReference type="OrthoDB" id="9768069at2"/>
<dbReference type="Gene3D" id="3.30.565.10">
    <property type="entry name" value="Histidine kinase-like ATPase, C-terminal domain"/>
    <property type="match status" value="2"/>
</dbReference>
<evidence type="ECO:0000313" key="17">
    <source>
        <dbReference type="EMBL" id="MCS5712192.1"/>
    </source>
</evidence>
<evidence type="ECO:0000256" key="2">
    <source>
        <dbReference type="ARBA" id="ARBA00004236"/>
    </source>
</evidence>
<dbReference type="InterPro" id="IPR004358">
    <property type="entry name" value="Sig_transdc_His_kin-like_C"/>
</dbReference>
<evidence type="ECO:0000256" key="3">
    <source>
        <dbReference type="ARBA" id="ARBA00012438"/>
    </source>
</evidence>
<dbReference type="SUPFAM" id="SSF55874">
    <property type="entry name" value="ATPase domain of HSP90 chaperone/DNA topoisomerase II/histidine kinase"/>
    <property type="match status" value="2"/>
</dbReference>
<dbReference type="InterPro" id="IPR003661">
    <property type="entry name" value="HisK_dim/P_dom"/>
</dbReference>
<dbReference type="Proteomes" id="UP000051497">
    <property type="component" value="Unassembled WGS sequence"/>
</dbReference>
<evidence type="ECO:0000256" key="1">
    <source>
        <dbReference type="ARBA" id="ARBA00000085"/>
    </source>
</evidence>
<keyword evidence="13" id="KW-0175">Coiled coil</keyword>
<dbReference type="PRINTS" id="PR00344">
    <property type="entry name" value="BCTRLSENSOR"/>
</dbReference>
<evidence type="ECO:0000313" key="16">
    <source>
        <dbReference type="EMBL" id="KRG20515.1"/>
    </source>
</evidence>
<dbReference type="Pfam" id="PF00512">
    <property type="entry name" value="HisKA"/>
    <property type="match status" value="2"/>
</dbReference>
<reference evidence="17" key="3">
    <citation type="submission" date="2021-06" db="EMBL/GenBank/DDBJ databases">
        <title>Genomic Description and Analysis of Intracellular Bacteria, Candidatus Berkiella cookevillensis and Candidatus Berkiella aquae.</title>
        <authorList>
            <person name="Kidane D.T."/>
            <person name="Mehari Y.T."/>
            <person name="Rice F.C."/>
            <person name="Arivett B.A."/>
            <person name="Farone A.L."/>
            <person name="Berk S.G."/>
            <person name="Farone M.B."/>
        </authorList>
    </citation>
    <scope>NUCLEOTIDE SEQUENCE</scope>
    <source>
        <strain evidence="17">HT99</strain>
    </source>
</reference>
<dbReference type="InterPro" id="IPR011006">
    <property type="entry name" value="CheY-like_superfamily"/>
</dbReference>
<dbReference type="InterPro" id="IPR036890">
    <property type="entry name" value="HATPase_C_sf"/>
</dbReference>
<evidence type="ECO:0000256" key="10">
    <source>
        <dbReference type="ARBA" id="ARBA00023012"/>
    </source>
</evidence>
<dbReference type="PANTHER" id="PTHR43547">
    <property type="entry name" value="TWO-COMPONENT HISTIDINE KINASE"/>
    <property type="match status" value="1"/>
</dbReference>
<evidence type="ECO:0000256" key="7">
    <source>
        <dbReference type="ARBA" id="ARBA00022741"/>
    </source>
</evidence>
<dbReference type="PROSITE" id="PS50109">
    <property type="entry name" value="HIS_KIN"/>
    <property type="match status" value="2"/>
</dbReference>
<dbReference type="Pfam" id="PF02518">
    <property type="entry name" value="HATPase_c"/>
    <property type="match status" value="2"/>
</dbReference>
<dbReference type="InterPro" id="IPR036097">
    <property type="entry name" value="HisK_dim/P_sf"/>
</dbReference>
<feature type="coiled-coil region" evidence="13">
    <location>
        <begin position="176"/>
        <end position="213"/>
    </location>
</feature>
<dbReference type="EMBL" id="LKAJ01000011">
    <property type="protein sequence ID" value="KRG20515.1"/>
    <property type="molecule type" value="Genomic_DNA"/>
</dbReference>
<feature type="modified residue" description="4-aspartylphosphate" evidence="12">
    <location>
        <position position="545"/>
    </location>
</feature>
<dbReference type="FunFam" id="3.30.565.10:FF:000037">
    <property type="entry name" value="Hybrid sensor histidine kinase/response regulator"/>
    <property type="match status" value="1"/>
</dbReference>
<dbReference type="SMART" id="SM00448">
    <property type="entry name" value="REC"/>
    <property type="match status" value="1"/>
</dbReference>
<dbReference type="GO" id="GO:0005524">
    <property type="term" value="F:ATP binding"/>
    <property type="evidence" value="ECO:0007669"/>
    <property type="project" value="UniProtKB-KW"/>
</dbReference>
<dbReference type="SUPFAM" id="SSF52172">
    <property type="entry name" value="CheY-like"/>
    <property type="match status" value="1"/>
</dbReference>
<keyword evidence="18" id="KW-1185">Reference proteome</keyword>
<dbReference type="SMART" id="SM00388">
    <property type="entry name" value="HisKA"/>
    <property type="match status" value="2"/>
</dbReference>
<dbReference type="CDD" id="cd00082">
    <property type="entry name" value="HisKA"/>
    <property type="match status" value="2"/>
</dbReference>
<dbReference type="EC" id="2.7.13.3" evidence="3"/>
<comment type="caution">
    <text evidence="16">The sequence shown here is derived from an EMBL/GenBank/DDBJ whole genome shotgun (WGS) entry which is preliminary data.</text>
</comment>
<dbReference type="Gene3D" id="3.30.450.20">
    <property type="entry name" value="PAS domain"/>
    <property type="match status" value="1"/>
</dbReference>
<comment type="subcellular location">
    <subcellularLocation>
        <location evidence="2">Cell membrane</location>
    </subcellularLocation>
</comment>
<dbReference type="EMBL" id="LKAJ02000001">
    <property type="protein sequence ID" value="MCS5712192.1"/>
    <property type="molecule type" value="Genomic_DNA"/>
</dbReference>
<feature type="domain" description="Histidine kinase" evidence="14">
    <location>
        <begin position="217"/>
        <end position="433"/>
    </location>
</feature>
<accession>A0A0Q9YWL1</accession>
<dbReference type="SUPFAM" id="SSF47384">
    <property type="entry name" value="Homodimeric domain of signal transducing histidine kinase"/>
    <property type="match status" value="2"/>
</dbReference>
<feature type="domain" description="Response regulatory" evidence="15">
    <location>
        <begin position="497"/>
        <end position="612"/>
    </location>
</feature>
<evidence type="ECO:0000256" key="8">
    <source>
        <dbReference type="ARBA" id="ARBA00022777"/>
    </source>
</evidence>
<dbReference type="CDD" id="cd16922">
    <property type="entry name" value="HATPase_EvgS-ArcB-TorS-like"/>
    <property type="match status" value="1"/>
</dbReference>
<evidence type="ECO:0000313" key="18">
    <source>
        <dbReference type="Proteomes" id="UP000051497"/>
    </source>
</evidence>
<reference evidence="17" key="2">
    <citation type="journal article" date="2016" name="Genome Announc.">
        <title>Draft Genome Sequences of Two Novel Amoeba-Resistant Intranuclear Bacteria, 'Candidatus Berkiella cookevillensis' and 'Candidatus Berkiella aquae'.</title>
        <authorList>
            <person name="Mehari Y.T."/>
            <person name="Arivett B.A."/>
            <person name="Farone A.L."/>
            <person name="Gunderson J.H."/>
            <person name="Farone M.B."/>
        </authorList>
    </citation>
    <scope>NUCLEOTIDE SEQUENCE</scope>
    <source>
        <strain evidence="17">HT99</strain>
    </source>
</reference>
<dbReference type="InterPro" id="IPR005467">
    <property type="entry name" value="His_kinase_dom"/>
</dbReference>
<keyword evidence="4" id="KW-1003">Cell membrane</keyword>
<dbReference type="PANTHER" id="PTHR43547:SF2">
    <property type="entry name" value="HYBRID SIGNAL TRANSDUCTION HISTIDINE KINASE C"/>
    <property type="match status" value="1"/>
</dbReference>
<sequence length="874" mass="98518">MDIQKTSNDSGFEVDFRLFFESVPTPHLILKANSPHFTIVAATDTYLLATKKSRKNLIGFSIFEAFPENPVDKSTTGMKDLRTSLDLVLQTKTPDVLGVQRYDIPVLENGIETFEIKYWSPIQAPIFDAQGNVVFILHRVEDVTEYILLKQSTPDEKVNSLQAQREAEILKMMRQVKESNQNIKLANETLAHREKELAQLNDRLKEMDRLKTEFFSNVSHEFRTPLTLMLGPIEDLLENQELSYEIRSHLNVAHRNSIRLLKLVNTLLDFSRLEAGRIQITYRPTDLTRFTLDLASNFDSAINKAGLKFIIDCETLPENIYIDPNLWDKVVLNLLSNAIKHTFEGHITIQLRWINNQAVLTVQDTGIGIPASEIPHLFERFYRVANAKSRTHEGSGIGLAFVKELVKIHYGSIDVVSIEGQGTTFTVSIPAGKDHLPPYLVAQTMQNYSSTTMMAKAFVQESLHWLPSDAIISTASSAHLSASEDIWLSMDETRKAVILLVDDNNDMRNYIAKLLTPHCEVQIATDGRVALDKIQESIPDLILSDIMMPNMNGFQLLNAIRSNPATQSLPFILISARAGEEAKVEGLEAGADDYLIKPFSVRELLARVKTNLDLHRARCKIMTELNSISKFKSQFISNMSHELRTPLNAILGYSKMMQMGMLDTAESRKNAVKNIIVAGQHLLDLINDSLDLSQIEAGKLVLNLEWIEIRPFVSKIYSLLNDLALKKKVKLQFECQSSLKWIKADPIRLKQILINLINNAIKFNLSDGQVDVNFYHSHDNLWITCQIKDTGIGISAEKLSKLFVEFYRASQSQEGTGLGLALTKHLVELHGGTISVESTVNVGTIFTFNLPFILPDQIELEHLSAQTTIDHAQM</sequence>
<dbReference type="Gene3D" id="1.10.287.130">
    <property type="match status" value="2"/>
</dbReference>